<evidence type="ECO:0000313" key="10">
    <source>
        <dbReference type="Proteomes" id="UP000177587"/>
    </source>
</evidence>
<evidence type="ECO:0000256" key="6">
    <source>
        <dbReference type="RuleBase" id="RU000642"/>
    </source>
</evidence>
<dbReference type="STRING" id="1798656.A2604_00095"/>
<protein>
    <recommendedName>
        <fullName evidence="2 5">Elongation factor Ts</fullName>
        <shortName evidence="5">EF-Ts</shortName>
    </recommendedName>
</protein>
<gene>
    <name evidence="5" type="primary">tsf</name>
    <name evidence="9" type="ORF">A2604_00095</name>
</gene>
<evidence type="ECO:0000256" key="1">
    <source>
        <dbReference type="ARBA" id="ARBA00005532"/>
    </source>
</evidence>
<dbReference type="AlphaFoldDB" id="A0A1G2CPI1"/>
<feature type="domain" description="Translation elongation factor EFTs/EF1B dimerisation" evidence="8">
    <location>
        <begin position="69"/>
        <end position="146"/>
    </location>
</feature>
<keyword evidence="3 5" id="KW-0251">Elongation factor</keyword>
<comment type="caution">
    <text evidence="9">The sequence shown here is derived from an EMBL/GenBank/DDBJ whole genome shotgun (WGS) entry which is preliminary data.</text>
</comment>
<reference evidence="9 10" key="1">
    <citation type="journal article" date="2016" name="Nat. Commun.">
        <title>Thousands of microbial genomes shed light on interconnected biogeochemical processes in an aquifer system.</title>
        <authorList>
            <person name="Anantharaman K."/>
            <person name="Brown C.T."/>
            <person name="Hug L.A."/>
            <person name="Sharon I."/>
            <person name="Castelle C.J."/>
            <person name="Probst A.J."/>
            <person name="Thomas B.C."/>
            <person name="Singh A."/>
            <person name="Wilkins M.J."/>
            <person name="Karaoz U."/>
            <person name="Brodie E.L."/>
            <person name="Williams K.H."/>
            <person name="Hubbard S.S."/>
            <person name="Banfield J.F."/>
        </authorList>
    </citation>
    <scope>NUCLEOTIDE SEQUENCE [LARGE SCALE GENOMIC DNA]</scope>
</reference>
<organism evidence="9 10">
    <name type="scientific">Candidatus Liptonbacteria bacterium RIFOXYD1_FULL_36_11</name>
    <dbReference type="NCBI Taxonomy" id="1798656"/>
    <lineage>
        <taxon>Bacteria</taxon>
        <taxon>Candidatus Liptoniibacteriota</taxon>
    </lineage>
</organism>
<dbReference type="PANTHER" id="PTHR11741">
    <property type="entry name" value="ELONGATION FACTOR TS"/>
    <property type="match status" value="1"/>
</dbReference>
<dbReference type="Gene3D" id="1.10.8.10">
    <property type="entry name" value="DNA helicase RuvA subunit, C-terminal domain"/>
    <property type="match status" value="1"/>
</dbReference>
<evidence type="ECO:0000313" key="9">
    <source>
        <dbReference type="EMBL" id="OGZ03112.1"/>
    </source>
</evidence>
<dbReference type="HAMAP" id="MF_00050">
    <property type="entry name" value="EF_Ts"/>
    <property type="match status" value="1"/>
</dbReference>
<dbReference type="InterPro" id="IPR001816">
    <property type="entry name" value="Transl_elong_EFTs/EF1B"/>
</dbReference>
<comment type="subcellular location">
    <subcellularLocation>
        <location evidence="5 7">Cytoplasm</location>
    </subcellularLocation>
</comment>
<evidence type="ECO:0000256" key="7">
    <source>
        <dbReference type="RuleBase" id="RU000643"/>
    </source>
</evidence>
<dbReference type="InterPro" id="IPR014039">
    <property type="entry name" value="Transl_elong_EFTs/EF1B_dimer"/>
</dbReference>
<evidence type="ECO:0000259" key="8">
    <source>
        <dbReference type="Pfam" id="PF00889"/>
    </source>
</evidence>
<dbReference type="Proteomes" id="UP000177587">
    <property type="component" value="Unassembled WGS sequence"/>
</dbReference>
<dbReference type="InterPro" id="IPR018101">
    <property type="entry name" value="Transl_elong_Ts_CS"/>
</dbReference>
<name>A0A1G2CPI1_9BACT</name>
<keyword evidence="5" id="KW-0963">Cytoplasm</keyword>
<comment type="function">
    <text evidence="5 6">Associates with the EF-Tu.GDP complex and induces the exchange of GDP to GTP. It remains bound to the aminoacyl-tRNA.EF-Tu.GTP complex up to the GTP hydrolysis stage on the ribosome.</text>
</comment>
<dbReference type="Pfam" id="PF00889">
    <property type="entry name" value="EF_TS"/>
    <property type="match status" value="1"/>
</dbReference>
<dbReference type="SUPFAM" id="SSF54713">
    <property type="entry name" value="Elongation factor Ts (EF-Ts), dimerisation domain"/>
    <property type="match status" value="1"/>
</dbReference>
<dbReference type="Gene3D" id="3.30.479.20">
    <property type="entry name" value="Elongation factor Ts, dimerisation domain"/>
    <property type="match status" value="1"/>
</dbReference>
<accession>A0A1G2CPI1</accession>
<dbReference type="EMBL" id="MHLG01000029">
    <property type="protein sequence ID" value="OGZ03112.1"/>
    <property type="molecule type" value="Genomic_DNA"/>
</dbReference>
<proteinExistence type="inferred from homology"/>
<dbReference type="GO" id="GO:0003746">
    <property type="term" value="F:translation elongation factor activity"/>
    <property type="evidence" value="ECO:0007669"/>
    <property type="project" value="UniProtKB-UniRule"/>
</dbReference>
<evidence type="ECO:0000256" key="4">
    <source>
        <dbReference type="ARBA" id="ARBA00022917"/>
    </source>
</evidence>
<dbReference type="PANTHER" id="PTHR11741:SF0">
    <property type="entry name" value="ELONGATION FACTOR TS, MITOCHONDRIAL"/>
    <property type="match status" value="1"/>
</dbReference>
<dbReference type="PROSITE" id="PS01127">
    <property type="entry name" value="EF_TS_2"/>
    <property type="match status" value="1"/>
</dbReference>
<evidence type="ECO:0000256" key="3">
    <source>
        <dbReference type="ARBA" id="ARBA00022768"/>
    </source>
</evidence>
<dbReference type="InterPro" id="IPR009060">
    <property type="entry name" value="UBA-like_sf"/>
</dbReference>
<dbReference type="NCBIfam" id="TIGR00116">
    <property type="entry name" value="tsf"/>
    <property type="match status" value="1"/>
</dbReference>
<keyword evidence="4 5" id="KW-0648">Protein biosynthesis</keyword>
<dbReference type="SUPFAM" id="SSF46934">
    <property type="entry name" value="UBA-like"/>
    <property type="match status" value="1"/>
</dbReference>
<comment type="caution">
    <text evidence="5">Lacks conserved residue(s) required for the propagation of feature annotation.</text>
</comment>
<dbReference type="InterPro" id="IPR036402">
    <property type="entry name" value="EF-Ts_dimer_sf"/>
</dbReference>
<sequence length="147" mass="16386">MAKEDVIRLREETGAGVMECKRAFEEAGGDFVKAKKIIEEKGAAKAEKREGRETSAGRIEAYIHNGRVGALLELKSETDFAAKSEPFTELTHNLVLQLAAMPALNEEEFLTQAFIRDETKTVKDLITEVIAKVGENVKLGKFYRIEL</sequence>
<evidence type="ECO:0000256" key="5">
    <source>
        <dbReference type="HAMAP-Rule" id="MF_00050"/>
    </source>
</evidence>
<dbReference type="GO" id="GO:0005737">
    <property type="term" value="C:cytoplasm"/>
    <property type="evidence" value="ECO:0007669"/>
    <property type="project" value="UniProtKB-SubCell"/>
</dbReference>
<evidence type="ECO:0000256" key="2">
    <source>
        <dbReference type="ARBA" id="ARBA00016956"/>
    </source>
</evidence>
<dbReference type="FunFam" id="1.10.8.10:FF:000001">
    <property type="entry name" value="Elongation factor Ts"/>
    <property type="match status" value="1"/>
</dbReference>
<comment type="similarity">
    <text evidence="1 5 6">Belongs to the EF-Ts family.</text>
</comment>